<evidence type="ECO:0000313" key="4">
    <source>
        <dbReference type="Proteomes" id="UP000004848"/>
    </source>
</evidence>
<feature type="domain" description="AB hydrolase-1" evidence="2">
    <location>
        <begin position="33"/>
        <end position="288"/>
    </location>
</feature>
<dbReference type="EMBL" id="AAUW01000010">
    <property type="protein sequence ID" value="EAV43325.1"/>
    <property type="molecule type" value="Genomic_DNA"/>
</dbReference>
<dbReference type="PRINTS" id="PR00111">
    <property type="entry name" value="ABHYDROLASE"/>
</dbReference>
<evidence type="ECO:0000313" key="3">
    <source>
        <dbReference type="EMBL" id="EAV43325.1"/>
    </source>
</evidence>
<comment type="caution">
    <text evidence="3">The sequence shown here is derived from an EMBL/GenBank/DDBJ whole genome shotgun (WGS) entry which is preliminary data.</text>
</comment>
<sequence length="306" mass="33873">MKNDLPDLFPGFDSMTVDVNDVHLFCRIGGSGPPLLLLHGYPQSHICWHKIAPQLAEHFTVVLPDLPGYGRSSVPPLSDDHAAYSKRNIAAAMVELMKVLGHTTFSLAGHDRGGRVAYRLALDHPEMLTKVAVLDILPTCDYWDRMDRLFGLKIYHWMFLAQAAPFPENMISAAPVAFLDHTLASWTAAKDLSCFSKEAMTHNRDWFCEPDRVSATCEDYRAGARIDYEHDRSDLDAGKKIQPPLLALWGSKGIATSVDDPLEVWRGWSANVTGAAVACGHFLPEEAPQETVAALIAFFRNTAELS</sequence>
<evidence type="ECO:0000256" key="1">
    <source>
        <dbReference type="ARBA" id="ARBA00022801"/>
    </source>
</evidence>
<protein>
    <submittedName>
        <fullName evidence="3">Alpha/beta hydrolase</fullName>
    </submittedName>
</protein>
<dbReference type="PANTHER" id="PTHR43329">
    <property type="entry name" value="EPOXIDE HYDROLASE"/>
    <property type="match status" value="1"/>
</dbReference>
<accession>A0NV58</accession>
<keyword evidence="1 3" id="KW-0378">Hydrolase</keyword>
<dbReference type="AlphaFoldDB" id="A0NV58"/>
<dbReference type="Gene3D" id="3.40.50.1820">
    <property type="entry name" value="alpha/beta hydrolase"/>
    <property type="match status" value="1"/>
</dbReference>
<dbReference type="GO" id="GO:0016787">
    <property type="term" value="F:hydrolase activity"/>
    <property type="evidence" value="ECO:0007669"/>
    <property type="project" value="UniProtKB-KW"/>
</dbReference>
<dbReference type="InterPro" id="IPR000639">
    <property type="entry name" value="Epox_hydrolase-like"/>
</dbReference>
<dbReference type="Pfam" id="PF00561">
    <property type="entry name" value="Abhydrolase_1"/>
    <property type="match status" value="1"/>
</dbReference>
<dbReference type="ESTHER" id="9rhob-a0nv58">
    <property type="family name" value="Haloacetate_dehalogenase"/>
</dbReference>
<organism evidence="3 4">
    <name type="scientific">Roseibium aggregatum (strain ATCC 25650 / DSM 13394 / JCM 20685 / NBRC 16684 / NCIMB 2208 / IAM 12614 / B1)</name>
    <name type="common">Stappia aggregata</name>
    <dbReference type="NCBI Taxonomy" id="384765"/>
    <lineage>
        <taxon>Bacteria</taxon>
        <taxon>Pseudomonadati</taxon>
        <taxon>Pseudomonadota</taxon>
        <taxon>Alphaproteobacteria</taxon>
        <taxon>Hyphomicrobiales</taxon>
        <taxon>Stappiaceae</taxon>
        <taxon>Roseibium</taxon>
    </lineage>
</organism>
<evidence type="ECO:0000259" key="2">
    <source>
        <dbReference type="Pfam" id="PF00561"/>
    </source>
</evidence>
<dbReference type="RefSeq" id="WP_006935683.1">
    <property type="nucleotide sequence ID" value="NZ_AAUW01000010.1"/>
</dbReference>
<proteinExistence type="predicted"/>
<dbReference type="GeneID" id="68847301"/>
<dbReference type="Proteomes" id="UP000004848">
    <property type="component" value="Unassembled WGS sequence"/>
</dbReference>
<gene>
    <name evidence="3" type="ORF">SIAM614_06063</name>
</gene>
<name>A0NV58_ROSAI</name>
<reference evidence="3 4" key="1">
    <citation type="submission" date="2006-05" db="EMBL/GenBank/DDBJ databases">
        <authorList>
            <person name="King G."/>
            <person name="Ferriera S."/>
            <person name="Johnson J."/>
            <person name="Kravitz S."/>
            <person name="Beeson K."/>
            <person name="Sutton G."/>
            <person name="Rogers Y.-H."/>
            <person name="Friedman R."/>
            <person name="Frazier M."/>
            <person name="Venter J.C."/>
        </authorList>
    </citation>
    <scope>NUCLEOTIDE SEQUENCE [LARGE SCALE GENOMIC DNA]</scope>
    <source>
        <strain evidence="4">ATCC 25650 / DSM 13394 / JCM 20685 / NBRC 16684 / NCIMB 2208 / IAM 12614 / B1</strain>
    </source>
</reference>
<dbReference type="SUPFAM" id="SSF53474">
    <property type="entry name" value="alpha/beta-Hydrolases"/>
    <property type="match status" value="1"/>
</dbReference>
<dbReference type="InterPro" id="IPR000073">
    <property type="entry name" value="AB_hydrolase_1"/>
</dbReference>
<dbReference type="InterPro" id="IPR029058">
    <property type="entry name" value="AB_hydrolase_fold"/>
</dbReference>
<dbReference type="PRINTS" id="PR00412">
    <property type="entry name" value="EPOXHYDRLASE"/>
</dbReference>
<dbReference type="eggNOG" id="COG0596">
    <property type="taxonomic scope" value="Bacteria"/>
</dbReference>